<sequence>MRIGQQAPEFALPDRTGTVRTLSELRGDGRAAVFFYLTAGSPVCVAEVDRFRAAGEEFDRRGAARIGISLDPPARTQAFADVMEPGFPLLTDADGAVAAEYGVLRGRYSVAPVKRRTFLIDTDGTVLHIVIGELRAVAHVEETLAFLRTLSA</sequence>
<gene>
    <name evidence="15" type="ORF">HF999_00780</name>
</gene>
<accession>A0A846WWY7</accession>
<dbReference type="PROSITE" id="PS51352">
    <property type="entry name" value="THIOREDOXIN_2"/>
    <property type="match status" value="1"/>
</dbReference>
<comment type="similarity">
    <text evidence="10">Belongs to the peroxiredoxin family. BCP/PrxQ subfamily.</text>
</comment>
<dbReference type="InterPro" id="IPR036249">
    <property type="entry name" value="Thioredoxin-like_sf"/>
</dbReference>
<comment type="catalytic activity">
    <reaction evidence="12">
        <text>a hydroperoxide + [thioredoxin]-dithiol = an alcohol + [thioredoxin]-disulfide + H2O</text>
        <dbReference type="Rhea" id="RHEA:62620"/>
        <dbReference type="Rhea" id="RHEA-COMP:10698"/>
        <dbReference type="Rhea" id="RHEA-COMP:10700"/>
        <dbReference type="ChEBI" id="CHEBI:15377"/>
        <dbReference type="ChEBI" id="CHEBI:29950"/>
        <dbReference type="ChEBI" id="CHEBI:30879"/>
        <dbReference type="ChEBI" id="CHEBI:35924"/>
        <dbReference type="ChEBI" id="CHEBI:50058"/>
        <dbReference type="EC" id="1.11.1.24"/>
    </reaction>
</comment>
<evidence type="ECO:0000256" key="6">
    <source>
        <dbReference type="ARBA" id="ARBA00023002"/>
    </source>
</evidence>
<dbReference type="RefSeq" id="WP_168544036.1">
    <property type="nucleotide sequence ID" value="NZ_BAAAKS010000031.1"/>
</dbReference>
<evidence type="ECO:0000313" key="16">
    <source>
        <dbReference type="Proteomes" id="UP000582646"/>
    </source>
</evidence>
<evidence type="ECO:0000256" key="11">
    <source>
        <dbReference type="ARBA" id="ARBA00041373"/>
    </source>
</evidence>
<comment type="function">
    <text evidence="1">Thiol-specific peroxidase that catalyzes the reduction of hydrogen peroxide and organic hydroperoxides to water and alcohols, respectively. Plays a role in cell protection against oxidative stress by detoxifying peroxides and as sensor of hydrogen peroxide-mediated signaling events.</text>
</comment>
<evidence type="ECO:0000256" key="4">
    <source>
        <dbReference type="ARBA" id="ARBA00022559"/>
    </source>
</evidence>
<dbReference type="PANTHER" id="PTHR42801:SF8">
    <property type="entry name" value="PEROXIREDOXIN RV1608C-RELATED"/>
    <property type="match status" value="1"/>
</dbReference>
<keyword evidence="7" id="KW-1015">Disulfide bond</keyword>
<dbReference type="InterPro" id="IPR000866">
    <property type="entry name" value="AhpC/TSA"/>
</dbReference>
<keyword evidence="4" id="KW-0575">Peroxidase</keyword>
<dbReference type="InterPro" id="IPR050924">
    <property type="entry name" value="Peroxiredoxin_BCP/PrxQ"/>
</dbReference>
<dbReference type="EC" id="1.11.1.24" evidence="3"/>
<dbReference type="GO" id="GO:0008379">
    <property type="term" value="F:thioredoxin peroxidase activity"/>
    <property type="evidence" value="ECO:0007669"/>
    <property type="project" value="TreeGrafter"/>
</dbReference>
<evidence type="ECO:0000256" key="7">
    <source>
        <dbReference type="ARBA" id="ARBA00023157"/>
    </source>
</evidence>
<comment type="subunit">
    <text evidence="2">Monomer.</text>
</comment>
<dbReference type="Pfam" id="PF00578">
    <property type="entry name" value="AhpC-TSA"/>
    <property type="match status" value="1"/>
</dbReference>
<evidence type="ECO:0000256" key="9">
    <source>
        <dbReference type="ARBA" id="ARBA00032824"/>
    </source>
</evidence>
<evidence type="ECO:0000256" key="12">
    <source>
        <dbReference type="ARBA" id="ARBA00049091"/>
    </source>
</evidence>
<dbReference type="GO" id="GO:0045454">
    <property type="term" value="P:cell redox homeostasis"/>
    <property type="evidence" value="ECO:0007669"/>
    <property type="project" value="TreeGrafter"/>
</dbReference>
<dbReference type="PANTHER" id="PTHR42801">
    <property type="entry name" value="THIOREDOXIN-DEPENDENT PEROXIDE REDUCTASE"/>
    <property type="match status" value="1"/>
</dbReference>
<keyword evidence="8" id="KW-0676">Redox-active center</keyword>
<evidence type="ECO:0000256" key="13">
    <source>
        <dbReference type="PIRSR" id="PIRSR000239-1"/>
    </source>
</evidence>
<reference evidence="15 16" key="1">
    <citation type="submission" date="2020-04" db="EMBL/GenBank/DDBJ databases">
        <title>MicrobeNet Type strains.</title>
        <authorList>
            <person name="Nicholson A.C."/>
        </authorList>
    </citation>
    <scope>NUCLEOTIDE SEQUENCE [LARGE SCALE GENOMIC DNA]</scope>
    <source>
        <strain evidence="15 16">DSM 44113</strain>
    </source>
</reference>
<dbReference type="InterPro" id="IPR024706">
    <property type="entry name" value="Peroxiredoxin_AhpC-typ"/>
</dbReference>
<keyword evidence="6" id="KW-0560">Oxidoreductase</keyword>
<dbReference type="GO" id="GO:0034599">
    <property type="term" value="P:cellular response to oxidative stress"/>
    <property type="evidence" value="ECO:0007669"/>
    <property type="project" value="TreeGrafter"/>
</dbReference>
<evidence type="ECO:0000256" key="10">
    <source>
        <dbReference type="ARBA" id="ARBA00038489"/>
    </source>
</evidence>
<evidence type="ECO:0000256" key="5">
    <source>
        <dbReference type="ARBA" id="ARBA00022862"/>
    </source>
</evidence>
<comment type="caution">
    <text evidence="15">The sequence shown here is derived from an EMBL/GenBank/DDBJ whole genome shotgun (WGS) entry which is preliminary data.</text>
</comment>
<proteinExistence type="inferred from homology"/>
<evidence type="ECO:0000313" key="15">
    <source>
        <dbReference type="EMBL" id="NKY16916.1"/>
    </source>
</evidence>
<dbReference type="GO" id="GO:0005737">
    <property type="term" value="C:cytoplasm"/>
    <property type="evidence" value="ECO:0007669"/>
    <property type="project" value="TreeGrafter"/>
</dbReference>
<dbReference type="Proteomes" id="UP000582646">
    <property type="component" value="Unassembled WGS sequence"/>
</dbReference>
<dbReference type="PIRSF" id="PIRSF000239">
    <property type="entry name" value="AHPC"/>
    <property type="match status" value="1"/>
</dbReference>
<evidence type="ECO:0000256" key="3">
    <source>
        <dbReference type="ARBA" id="ARBA00013017"/>
    </source>
</evidence>
<dbReference type="AlphaFoldDB" id="A0A846WWY7"/>
<dbReference type="CDD" id="cd03017">
    <property type="entry name" value="PRX_BCP"/>
    <property type="match status" value="1"/>
</dbReference>
<evidence type="ECO:0000256" key="1">
    <source>
        <dbReference type="ARBA" id="ARBA00003330"/>
    </source>
</evidence>
<dbReference type="InterPro" id="IPR013766">
    <property type="entry name" value="Thioredoxin_domain"/>
</dbReference>
<protein>
    <recommendedName>
        <fullName evidence="3">thioredoxin-dependent peroxiredoxin</fullName>
        <ecNumber evidence="3">1.11.1.24</ecNumber>
    </recommendedName>
    <alternativeName>
        <fullName evidence="11">Bacterioferritin comigratory protein</fullName>
    </alternativeName>
    <alternativeName>
        <fullName evidence="9">Thioredoxin peroxidase</fullName>
    </alternativeName>
</protein>
<keyword evidence="16" id="KW-1185">Reference proteome</keyword>
<feature type="domain" description="Thioredoxin" evidence="14">
    <location>
        <begin position="1"/>
        <end position="152"/>
    </location>
</feature>
<evidence type="ECO:0000256" key="2">
    <source>
        <dbReference type="ARBA" id="ARBA00011245"/>
    </source>
</evidence>
<dbReference type="EMBL" id="JAAXOQ010000001">
    <property type="protein sequence ID" value="NKY16916.1"/>
    <property type="molecule type" value="Genomic_DNA"/>
</dbReference>
<feature type="active site" description="Cysteine sulfenic acid (-SOH) intermediate; for peroxidase activity" evidence="13">
    <location>
        <position position="44"/>
    </location>
</feature>
<evidence type="ECO:0000256" key="8">
    <source>
        <dbReference type="ARBA" id="ARBA00023284"/>
    </source>
</evidence>
<dbReference type="SUPFAM" id="SSF52833">
    <property type="entry name" value="Thioredoxin-like"/>
    <property type="match status" value="1"/>
</dbReference>
<name>A0A846WWY7_9ACTN</name>
<evidence type="ECO:0000259" key="14">
    <source>
        <dbReference type="PROSITE" id="PS51352"/>
    </source>
</evidence>
<dbReference type="Gene3D" id="3.40.30.10">
    <property type="entry name" value="Glutaredoxin"/>
    <property type="match status" value="1"/>
</dbReference>
<keyword evidence="5" id="KW-0049">Antioxidant</keyword>
<organism evidence="15 16">
    <name type="scientific">Tsukamurella spumae</name>
    <dbReference type="NCBI Taxonomy" id="44753"/>
    <lineage>
        <taxon>Bacteria</taxon>
        <taxon>Bacillati</taxon>
        <taxon>Actinomycetota</taxon>
        <taxon>Actinomycetes</taxon>
        <taxon>Mycobacteriales</taxon>
        <taxon>Tsukamurellaceae</taxon>
        <taxon>Tsukamurella</taxon>
    </lineage>
</organism>